<organism evidence="2 3">
    <name type="scientific">Eragrostis curvula</name>
    <name type="common">weeping love grass</name>
    <dbReference type="NCBI Taxonomy" id="38414"/>
    <lineage>
        <taxon>Eukaryota</taxon>
        <taxon>Viridiplantae</taxon>
        <taxon>Streptophyta</taxon>
        <taxon>Embryophyta</taxon>
        <taxon>Tracheophyta</taxon>
        <taxon>Spermatophyta</taxon>
        <taxon>Magnoliopsida</taxon>
        <taxon>Liliopsida</taxon>
        <taxon>Poales</taxon>
        <taxon>Poaceae</taxon>
        <taxon>PACMAD clade</taxon>
        <taxon>Chloridoideae</taxon>
        <taxon>Eragrostideae</taxon>
        <taxon>Eragrostidinae</taxon>
        <taxon>Eragrostis</taxon>
    </lineage>
</organism>
<evidence type="ECO:0000313" key="3">
    <source>
        <dbReference type="Proteomes" id="UP000324897"/>
    </source>
</evidence>
<proteinExistence type="predicted"/>
<dbReference type="Proteomes" id="UP000324897">
    <property type="component" value="Chromosome 7"/>
</dbReference>
<reference evidence="2 3" key="1">
    <citation type="journal article" date="2019" name="Sci. Rep.">
        <title>A high-quality genome of Eragrostis curvula grass provides insights into Poaceae evolution and supports new strategies to enhance forage quality.</title>
        <authorList>
            <person name="Carballo J."/>
            <person name="Santos B.A.C.M."/>
            <person name="Zappacosta D."/>
            <person name="Garbus I."/>
            <person name="Selva J.P."/>
            <person name="Gallo C.A."/>
            <person name="Diaz A."/>
            <person name="Albertini E."/>
            <person name="Caccamo M."/>
            <person name="Echenique V."/>
        </authorList>
    </citation>
    <scope>NUCLEOTIDE SEQUENCE [LARGE SCALE GENOMIC DNA]</scope>
    <source>
        <strain evidence="3">cv. Victoria</strain>
        <tissue evidence="2">Leaf</tissue>
    </source>
</reference>
<evidence type="ECO:0000313" key="2">
    <source>
        <dbReference type="EMBL" id="TVU17801.1"/>
    </source>
</evidence>
<keyword evidence="3" id="KW-1185">Reference proteome</keyword>
<accession>A0A5J9U3Y5</accession>
<dbReference type="EMBL" id="RWGY01000029">
    <property type="protein sequence ID" value="TVU17801.1"/>
    <property type="molecule type" value="Genomic_DNA"/>
</dbReference>
<dbReference type="AlphaFoldDB" id="A0A5J9U3Y5"/>
<gene>
    <name evidence="2" type="ORF">EJB05_33858</name>
</gene>
<feature type="region of interest" description="Disordered" evidence="1">
    <location>
        <begin position="1"/>
        <end position="44"/>
    </location>
</feature>
<evidence type="ECO:0000256" key="1">
    <source>
        <dbReference type="SAM" id="MobiDB-lite"/>
    </source>
</evidence>
<dbReference type="Gramene" id="TVU17801">
    <property type="protein sequence ID" value="TVU17801"/>
    <property type="gene ID" value="EJB05_33858"/>
</dbReference>
<name>A0A5J9U3Y5_9POAL</name>
<comment type="caution">
    <text evidence="2">The sequence shown here is derived from an EMBL/GenBank/DDBJ whole genome shotgun (WGS) entry which is preliminary data.</text>
</comment>
<sequence>MHTQDSHSSRPPVTHAVTPRLTSDGSSSVAATSPDPTLCDAKTGGEPGIDRRLLLPLLNHAGITPSTVLRSPLPIFVYLRNGKDWGVESRAASYLSEIVRLLSVLTGSVIDLQLYYDRER</sequence>
<feature type="non-terminal residue" evidence="2">
    <location>
        <position position="1"/>
    </location>
</feature>
<protein>
    <submittedName>
        <fullName evidence="2">Uncharacterized protein</fullName>
    </submittedName>
</protein>
<feature type="compositionally biased region" description="Polar residues" evidence="1">
    <location>
        <begin position="20"/>
        <end position="35"/>
    </location>
</feature>